<gene>
    <name evidence="3" type="ORF">V7S43_003300</name>
</gene>
<evidence type="ECO:0000256" key="1">
    <source>
        <dbReference type="SAM" id="Phobius"/>
    </source>
</evidence>
<dbReference type="PANTHER" id="PTHR44329">
    <property type="entry name" value="SERINE/THREONINE-PROTEIN KINASE TNNI3K-RELATED"/>
    <property type="match status" value="1"/>
</dbReference>
<dbReference type="InterPro" id="IPR001245">
    <property type="entry name" value="Ser-Thr/Tyr_kinase_cat_dom"/>
</dbReference>
<reference evidence="3 4" key="1">
    <citation type="submission" date="2024-09" db="EMBL/GenBank/DDBJ databases">
        <title>Genome sequencing and assembly of Phytophthora oleae, isolate VK10A, causative agent of rot of olive drupes.</title>
        <authorList>
            <person name="Conti Taguali S."/>
            <person name="Riolo M."/>
            <person name="La Spada F."/>
            <person name="Cacciola S.O."/>
            <person name="Dionisio G."/>
        </authorList>
    </citation>
    <scope>NUCLEOTIDE SEQUENCE [LARGE SCALE GENOMIC DNA]</scope>
    <source>
        <strain evidence="3 4">VK10A</strain>
    </source>
</reference>
<dbReference type="InterPro" id="IPR000719">
    <property type="entry name" value="Prot_kinase_dom"/>
</dbReference>
<dbReference type="PROSITE" id="PS50011">
    <property type="entry name" value="PROTEIN_KINASE_DOM"/>
    <property type="match status" value="1"/>
</dbReference>
<keyword evidence="1" id="KW-0812">Transmembrane</keyword>
<accession>A0ABD3G2F1</accession>
<evidence type="ECO:0000259" key="2">
    <source>
        <dbReference type="PROSITE" id="PS50011"/>
    </source>
</evidence>
<dbReference type="EMBL" id="JBIMZQ010000005">
    <property type="protein sequence ID" value="KAL3671374.1"/>
    <property type="molecule type" value="Genomic_DNA"/>
</dbReference>
<dbReference type="Proteomes" id="UP001632037">
    <property type="component" value="Unassembled WGS sequence"/>
</dbReference>
<evidence type="ECO:0000313" key="3">
    <source>
        <dbReference type="EMBL" id="KAL3671374.1"/>
    </source>
</evidence>
<dbReference type="AlphaFoldDB" id="A0ABD3G2F1"/>
<evidence type="ECO:0000313" key="4">
    <source>
        <dbReference type="Proteomes" id="UP001632037"/>
    </source>
</evidence>
<dbReference type="InterPro" id="IPR051681">
    <property type="entry name" value="Ser/Thr_Kinases-Pseudokinases"/>
</dbReference>
<name>A0ABD3G2F1_9STRA</name>
<proteinExistence type="predicted"/>
<keyword evidence="1" id="KW-0472">Membrane</keyword>
<organism evidence="3 4">
    <name type="scientific">Phytophthora oleae</name>
    <dbReference type="NCBI Taxonomy" id="2107226"/>
    <lineage>
        <taxon>Eukaryota</taxon>
        <taxon>Sar</taxon>
        <taxon>Stramenopiles</taxon>
        <taxon>Oomycota</taxon>
        <taxon>Peronosporomycetes</taxon>
        <taxon>Peronosporales</taxon>
        <taxon>Peronosporaceae</taxon>
        <taxon>Phytophthora</taxon>
    </lineage>
</organism>
<dbReference type="PANTHER" id="PTHR44329:SF214">
    <property type="entry name" value="PROTEIN KINASE DOMAIN-CONTAINING PROTEIN"/>
    <property type="match status" value="1"/>
</dbReference>
<protein>
    <recommendedName>
        <fullName evidence="2">Protein kinase domain-containing protein</fullName>
    </recommendedName>
</protein>
<dbReference type="InterPro" id="IPR011009">
    <property type="entry name" value="Kinase-like_dom_sf"/>
</dbReference>
<comment type="caution">
    <text evidence="3">The sequence shown here is derived from an EMBL/GenBank/DDBJ whole genome shotgun (WGS) entry which is preliminary data.</text>
</comment>
<feature type="domain" description="Protein kinase" evidence="2">
    <location>
        <begin position="130"/>
        <end position="195"/>
    </location>
</feature>
<keyword evidence="4" id="KW-1185">Reference proteome</keyword>
<dbReference type="SUPFAM" id="SSF56112">
    <property type="entry name" value="Protein kinase-like (PK-like)"/>
    <property type="match status" value="1"/>
</dbReference>
<keyword evidence="1" id="KW-1133">Transmembrane helix</keyword>
<dbReference type="Pfam" id="PF07714">
    <property type="entry name" value="PK_Tyr_Ser-Thr"/>
    <property type="match status" value="1"/>
</dbReference>
<dbReference type="Gene3D" id="3.30.200.20">
    <property type="entry name" value="Phosphorylase Kinase, domain 1"/>
    <property type="match status" value="1"/>
</dbReference>
<feature type="transmembrane region" description="Helical" evidence="1">
    <location>
        <begin position="53"/>
        <end position="73"/>
    </location>
</feature>
<sequence length="195" mass="22241">MHSFDNSYIQGNSITNFTVNSTTFSQMLEDFKADLASESSVCNTEESSDTNPLMFVLFASVLVVVLLTCVLVWQRIAHRKDRSSETHPRTSSYDHLYSIFNPDFEDHETMRVRLAADPLIVTNRLNYDEVKLGRCINRGGFGLVFTGTYRGRQVAVKKIRVNRETEGSQIEQFIREVTLMAILRHPRVVEFIGVA</sequence>